<dbReference type="Proteomes" id="UP000093122">
    <property type="component" value="Unassembled WGS sequence"/>
</dbReference>
<name>A0A0H1MX43_STRAG</name>
<sequence>MDTVIDLLFIIVPIIAGFLACISLYRYWKKDFESDEDDD</sequence>
<dbReference type="EMBL" id="UAVB01000001">
    <property type="protein sequence ID" value="SQA18352.1"/>
    <property type="molecule type" value="Genomic_DNA"/>
</dbReference>
<evidence type="ECO:0000313" key="12">
    <source>
        <dbReference type="Proteomes" id="UP000250200"/>
    </source>
</evidence>
<keyword evidence="1" id="KW-0472">Membrane</keyword>
<evidence type="ECO:0000313" key="4">
    <source>
        <dbReference type="EMBL" id="OCM71625.1"/>
    </source>
</evidence>
<evidence type="ECO:0000313" key="14">
    <source>
        <dbReference type="Proteomes" id="UP000255140"/>
    </source>
</evidence>
<dbReference type="Proteomes" id="UP000255140">
    <property type="component" value="Unassembled WGS sequence"/>
</dbReference>
<dbReference type="Proteomes" id="UP000035174">
    <property type="component" value="Unassembled WGS sequence"/>
</dbReference>
<proteinExistence type="predicted"/>
<evidence type="ECO:0000313" key="8">
    <source>
        <dbReference type="EMBL" id="VED64477.1"/>
    </source>
</evidence>
<reference evidence="4 11" key="2">
    <citation type="journal article" date="2016" name="Sci. Rep.">
        <title>Serotype IV Streptococcus agalactiae ST-452 has arisen from large genomic recombination events between CC23 and the hypervirulent CC17 lineages.</title>
        <authorList>
            <person name="Campisi E."/>
            <person name="Rinaudo C.D."/>
            <person name="Donati C."/>
            <person name="Barucco M."/>
            <person name="Torricelli G."/>
            <person name="Edwards M.S."/>
            <person name="Baker C.J."/>
            <person name="Margarit I."/>
            <person name="Rosini R."/>
        </authorList>
    </citation>
    <scope>NUCLEOTIDE SEQUENCE [LARGE SCALE GENOMIC DNA]</scope>
    <source>
        <strain evidence="4 11">CZ-PW-140</strain>
    </source>
</reference>
<evidence type="ECO:0000313" key="11">
    <source>
        <dbReference type="Proteomes" id="UP000093122"/>
    </source>
</evidence>
<evidence type="ECO:0000313" key="13">
    <source>
        <dbReference type="Proteomes" id="UP000254076"/>
    </source>
</evidence>
<dbReference type="EMBL" id="LCVB01000031">
    <property type="protein sequence ID" value="KLJ28602.1"/>
    <property type="molecule type" value="Genomic_DNA"/>
</dbReference>
<feature type="transmembrane region" description="Helical" evidence="1">
    <location>
        <begin position="7"/>
        <end position="28"/>
    </location>
</feature>
<dbReference type="EMBL" id="LBKL01000095">
    <property type="protein sequence ID" value="KLL35535.1"/>
    <property type="molecule type" value="Genomic_DNA"/>
</dbReference>
<gene>
    <name evidence="4" type="ORF">AX245_10495</name>
    <name evidence="5" type="ORF">NCTC8181_01400</name>
    <name evidence="8" type="ORF">NCTC8184_00447</name>
    <name evidence="6" type="ORF">NCTC8185_01224</name>
    <name evidence="7" type="ORF">NCTC9828_00517</name>
    <name evidence="3" type="ORF">WA04_10380</name>
    <name evidence="2" type="ORF">WA45_07595</name>
</gene>
<evidence type="ECO:0000313" key="10">
    <source>
        <dbReference type="Proteomes" id="UP000035346"/>
    </source>
</evidence>
<evidence type="ECO:0000313" key="3">
    <source>
        <dbReference type="EMBL" id="KLL35535.1"/>
    </source>
</evidence>
<dbReference type="Proteomes" id="UP000250200">
    <property type="component" value="Unassembled WGS sequence"/>
</dbReference>
<dbReference type="Proteomes" id="UP000254076">
    <property type="component" value="Unassembled WGS sequence"/>
</dbReference>
<dbReference type="EMBL" id="UHEQ01000004">
    <property type="protein sequence ID" value="SUN13955.1"/>
    <property type="molecule type" value="Genomic_DNA"/>
</dbReference>
<evidence type="ECO:0000313" key="15">
    <source>
        <dbReference type="Proteomes" id="UP000268870"/>
    </source>
</evidence>
<dbReference type="Proteomes" id="UP000268870">
    <property type="component" value="Chromosome"/>
</dbReference>
<keyword evidence="1" id="KW-0812">Transmembrane</keyword>
<evidence type="ECO:0000256" key="1">
    <source>
        <dbReference type="SAM" id="Phobius"/>
    </source>
</evidence>
<evidence type="ECO:0000313" key="2">
    <source>
        <dbReference type="EMBL" id="KLJ28602.1"/>
    </source>
</evidence>
<evidence type="ECO:0000313" key="5">
    <source>
        <dbReference type="EMBL" id="SQA18352.1"/>
    </source>
</evidence>
<dbReference type="AlphaFoldDB" id="A0A0H1MX43"/>
<dbReference type="EMBL" id="LR134265">
    <property type="protein sequence ID" value="VED64477.1"/>
    <property type="molecule type" value="Genomic_DNA"/>
</dbReference>
<dbReference type="EMBL" id="MAWT01000022">
    <property type="protein sequence ID" value="OCM71625.1"/>
    <property type="molecule type" value="Genomic_DNA"/>
</dbReference>
<reference evidence="8 15" key="4">
    <citation type="submission" date="2018-12" db="EMBL/GenBank/DDBJ databases">
        <authorList>
            <consortium name="Pathogen Informatics"/>
        </authorList>
    </citation>
    <scope>NUCLEOTIDE SEQUENCE [LARGE SCALE GENOMIC DNA]</scope>
    <source>
        <strain evidence="8 15">NCTC8184</strain>
    </source>
</reference>
<accession>A0A0H1MX43</accession>
<keyword evidence="1" id="KW-1133">Transmembrane helix</keyword>
<reference evidence="9 10" key="1">
    <citation type="journal article" date="2015" name="PLoS ONE">
        <title>Genomic analysis reveals the molecular basis for capsule loss in the group B streptococcus population.</title>
        <authorList>
            <consortium name="DEVANI Consortium"/>
            <person name="Rosini R."/>
            <person name="Campisi E."/>
            <person name="De Chiara M."/>
            <person name="Tettelin H."/>
            <person name="Rinaudo D."/>
            <person name="Toniolo C."/>
            <person name="Metruccio M."/>
            <person name="Guidotti S."/>
            <person name="Sorensen U.B."/>
            <person name="Kilian M."/>
            <person name="Ramirez M."/>
            <person name="Janulczyk R."/>
            <person name="Donati C."/>
            <person name="Grandi G."/>
            <person name="Margarit I."/>
        </authorList>
    </citation>
    <scope>NUCLEOTIDE SEQUENCE [LARGE SCALE GENOMIC DNA]</scope>
    <source>
        <strain evidence="3 10">DK-B-USS-215</strain>
        <strain evidence="2 9">ES-PW-063</strain>
    </source>
</reference>
<evidence type="ECO:0000313" key="6">
    <source>
        <dbReference type="EMBL" id="SUN13955.1"/>
    </source>
</evidence>
<organism evidence="6 13">
    <name type="scientific">Streptococcus agalactiae</name>
    <dbReference type="NCBI Taxonomy" id="1311"/>
    <lineage>
        <taxon>Bacteria</taxon>
        <taxon>Bacillati</taxon>
        <taxon>Bacillota</taxon>
        <taxon>Bacilli</taxon>
        <taxon>Lactobacillales</taxon>
        <taxon>Streptococcaceae</taxon>
        <taxon>Streptococcus</taxon>
    </lineage>
</organism>
<dbReference type="Proteomes" id="UP000035346">
    <property type="component" value="Unassembled WGS sequence"/>
</dbReference>
<evidence type="ECO:0000313" key="7">
    <source>
        <dbReference type="EMBL" id="SUN27797.1"/>
    </source>
</evidence>
<reference evidence="12 13" key="3">
    <citation type="submission" date="2018-06" db="EMBL/GenBank/DDBJ databases">
        <authorList>
            <consortium name="Pathogen Informatics"/>
            <person name="Doyle S."/>
        </authorList>
    </citation>
    <scope>NUCLEOTIDE SEQUENCE [LARGE SCALE GENOMIC DNA]</scope>
    <source>
        <strain evidence="5 12">NCTC8181</strain>
        <strain evidence="6 13">NCTC8185</strain>
        <strain evidence="7 14">NCTC9828</strain>
    </source>
</reference>
<protein>
    <submittedName>
        <fullName evidence="6">Uncharacterized protein</fullName>
    </submittedName>
</protein>
<evidence type="ECO:0000313" key="9">
    <source>
        <dbReference type="Proteomes" id="UP000035174"/>
    </source>
</evidence>
<dbReference type="EMBL" id="UHEW01000005">
    <property type="protein sequence ID" value="SUN27797.1"/>
    <property type="molecule type" value="Genomic_DNA"/>
</dbReference>